<dbReference type="PANTHER" id="PTHR47186">
    <property type="entry name" value="LEUCINE-RICH REPEAT-CONTAINING PROTEIN 57"/>
    <property type="match status" value="1"/>
</dbReference>
<dbReference type="Gene3D" id="3.80.10.10">
    <property type="entry name" value="Ribonuclease Inhibitor"/>
    <property type="match status" value="1"/>
</dbReference>
<organism evidence="3 4">
    <name type="scientific">Phaseolus angularis</name>
    <name type="common">Azuki bean</name>
    <name type="synonym">Vigna angularis</name>
    <dbReference type="NCBI Taxonomy" id="3914"/>
    <lineage>
        <taxon>Eukaryota</taxon>
        <taxon>Viridiplantae</taxon>
        <taxon>Streptophyta</taxon>
        <taxon>Embryophyta</taxon>
        <taxon>Tracheophyta</taxon>
        <taxon>Spermatophyta</taxon>
        <taxon>Magnoliopsida</taxon>
        <taxon>eudicotyledons</taxon>
        <taxon>Gunneridae</taxon>
        <taxon>Pentapetalae</taxon>
        <taxon>rosids</taxon>
        <taxon>fabids</taxon>
        <taxon>Fabales</taxon>
        <taxon>Fabaceae</taxon>
        <taxon>Papilionoideae</taxon>
        <taxon>50 kb inversion clade</taxon>
        <taxon>NPAAA clade</taxon>
        <taxon>indigoferoid/millettioid clade</taxon>
        <taxon>Phaseoleae</taxon>
        <taxon>Vigna</taxon>
    </lineage>
</organism>
<sequence>MKQLTTSRRKFHERGRDESFDGELQKLQLVLNNIKDVFVEVKKNEEKLLDTLAEVYDYLHRLDRRKLHQDMEDICDRIKCSAHNLLPKLCFDESYKEENHRDNPLKACLLCLLIFPENAIIRKAIAINMWTGLGLVGNTKEKTGEEMGENVIKWRIIGGSFKETAEESGDEVIDDLLKRNVIVRYGSRKESLVHKFQILPDNLEVLQLRRWQDSPLHHIEVGSQEFLRRLRTLKQLKYLSLRGMSRIFELPSSITELESLVILDLKACHNLERLPDDISSMKSLTHLIMSECCLLEGMPKGIEKLTNLQI</sequence>
<comment type="caution">
    <text evidence="3">The sequence shown here is derived from an EMBL/GenBank/DDBJ whole genome shotgun (WGS) entry which is preliminary data.</text>
</comment>
<name>A0A8T0KWG0_PHAAN</name>
<dbReference type="InterPro" id="IPR032675">
    <property type="entry name" value="LRR_dom_sf"/>
</dbReference>
<keyword evidence="1" id="KW-0677">Repeat</keyword>
<reference evidence="3 4" key="1">
    <citation type="submission" date="2020-05" db="EMBL/GenBank/DDBJ databases">
        <title>Vigna angularis (adzuki bean) Var. LongXiaoDou No. 4 denovo assembly.</title>
        <authorList>
            <person name="Xiang H."/>
        </authorList>
    </citation>
    <scope>NUCLEOTIDE SEQUENCE [LARGE SCALE GENOMIC DNA]</scope>
    <source>
        <tissue evidence="3">Leaf</tissue>
    </source>
</reference>
<evidence type="ECO:0000313" key="3">
    <source>
        <dbReference type="EMBL" id="KAG2404690.1"/>
    </source>
</evidence>
<evidence type="ECO:0000256" key="1">
    <source>
        <dbReference type="ARBA" id="ARBA00022737"/>
    </source>
</evidence>
<proteinExistence type="predicted"/>
<dbReference type="AlphaFoldDB" id="A0A8T0KWG0"/>
<accession>A0A8T0KWG0</accession>
<gene>
    <name evidence="3" type="ORF">HKW66_Vig0116120</name>
</gene>
<dbReference type="InterPro" id="IPR055414">
    <property type="entry name" value="LRR_R13L4/SHOC2-like"/>
</dbReference>
<feature type="domain" description="Disease resistance R13L4/SHOC-2-like LRR" evidence="2">
    <location>
        <begin position="220"/>
        <end position="309"/>
    </location>
</feature>
<protein>
    <recommendedName>
        <fullName evidence="2">Disease resistance R13L4/SHOC-2-like LRR domain-containing protein</fullName>
    </recommendedName>
</protein>
<dbReference type="EMBL" id="JABFOF010000002">
    <property type="protein sequence ID" value="KAG2404690.1"/>
    <property type="molecule type" value="Genomic_DNA"/>
</dbReference>
<evidence type="ECO:0000313" key="4">
    <source>
        <dbReference type="Proteomes" id="UP000743370"/>
    </source>
</evidence>
<dbReference type="Proteomes" id="UP000743370">
    <property type="component" value="Unassembled WGS sequence"/>
</dbReference>
<dbReference type="PANTHER" id="PTHR47186:SF45">
    <property type="entry name" value="DISEASE RESISTANCE RPP13-LIKE PROTEIN 1"/>
    <property type="match status" value="1"/>
</dbReference>
<evidence type="ECO:0000259" key="2">
    <source>
        <dbReference type="Pfam" id="PF23598"/>
    </source>
</evidence>
<dbReference type="Pfam" id="PF23598">
    <property type="entry name" value="LRR_14"/>
    <property type="match status" value="1"/>
</dbReference>
<dbReference type="SUPFAM" id="SSF52058">
    <property type="entry name" value="L domain-like"/>
    <property type="match status" value="1"/>
</dbReference>